<feature type="compositionally biased region" description="Gly residues" evidence="3">
    <location>
        <begin position="677"/>
        <end position="696"/>
    </location>
</feature>
<feature type="region of interest" description="Disordered" evidence="3">
    <location>
        <begin position="645"/>
        <end position="696"/>
    </location>
</feature>
<evidence type="ECO:0000256" key="4">
    <source>
        <dbReference type="SAM" id="SignalP"/>
    </source>
</evidence>
<dbReference type="Proteomes" id="UP000075714">
    <property type="component" value="Unassembled WGS sequence"/>
</dbReference>
<dbReference type="EMBL" id="LSYV01000022">
    <property type="protein sequence ID" value="KXZ49485.1"/>
    <property type="molecule type" value="Genomic_DNA"/>
</dbReference>
<keyword evidence="2" id="KW-0347">Helicase</keyword>
<evidence type="ECO:0000256" key="1">
    <source>
        <dbReference type="ARBA" id="ARBA00022801"/>
    </source>
</evidence>
<feature type="compositionally biased region" description="Low complexity" evidence="3">
    <location>
        <begin position="645"/>
        <end position="658"/>
    </location>
</feature>
<dbReference type="PANTHER" id="PTHR43519">
    <property type="entry name" value="ATP-DEPENDENT RNA HELICASE HRPB"/>
    <property type="match status" value="1"/>
</dbReference>
<feature type="domain" description="ATP-dependent RNA helicase HrpB C-terminal" evidence="5">
    <location>
        <begin position="502"/>
        <end position="633"/>
    </location>
</feature>
<keyword evidence="2" id="KW-0067">ATP-binding</keyword>
<evidence type="ECO:0000256" key="3">
    <source>
        <dbReference type="SAM" id="MobiDB-lite"/>
    </source>
</evidence>
<evidence type="ECO:0000259" key="5">
    <source>
        <dbReference type="Pfam" id="PF08482"/>
    </source>
</evidence>
<keyword evidence="1" id="KW-0378">Hydrolase</keyword>
<sequence length="696" mass="70420">MPGLVRLVVMSATLGGGLGERVRELMATVADEAAGGGGGGGGGGAGGPLSSVPLVVSEGRSFPVQTVYLGRPDAMERDSLERAAAEAVVLALEAGGGGGGGGGGDVLVFLPGVGEIRSVARILEVGRAGGGAGPGWAPPGPARTLILKPNPDPALDRAAAQRVLQGARSMAAMVTAAAAAEQRRQDAAAAASASAAAAAAAAAAEDEEEALAAALRAAGAEPLESADASEDESESYGGGAAAAAAAISPGGRPAAAPAPAAGAAFDLAWREQLLREGLVGALVAAAYPDRIAERKDRPNKRAAYTLASGQVAVLPTEDDPLAAWQYLAVADIGGSGPAAARRRDGGGGSSDVVRAAAGLSGAAIERYLKGMVQEREVVFWASGSKAVLGRRQRRLGRLVLEERAAPVSDEAALPALLQGFKELGGIRAVGLSRETEAWRQRVVWLRSAALGAAPSPSPSSSSSSPSGSSSSSSSPSPSSASSRLAALPDLSDAGLLASSRSWLGPHLAGVRTRADLLKLDWATILRSLVPWELRPLVDSEAPSHLLLPTGTRALVDYGRDPPTVSARMQEVFGLAETPRLAGGRVPLQLELLNPGGRTEAVTSDLASFWRNAYPEVLKAMRGRYPRHVWPEDPLEAEATRLTKRALAAQQAAKQQQQQDTRDPKDAKAGAAASQAGAGAGGKGGKAGKGGGGGKRR</sequence>
<dbReference type="PANTHER" id="PTHR43519:SF1">
    <property type="entry name" value="ATP-DEPENDENT RNA HELICASE HRPB"/>
    <property type="match status" value="1"/>
</dbReference>
<dbReference type="Pfam" id="PF08482">
    <property type="entry name" value="HrpB_C"/>
    <property type="match status" value="1"/>
</dbReference>
<gene>
    <name evidence="6" type="ORF">GPECTOR_21g711</name>
</gene>
<dbReference type="STRING" id="33097.A0A150GIH7"/>
<keyword evidence="4" id="KW-0732">Signal</keyword>
<keyword evidence="2" id="KW-0547">Nucleotide-binding</keyword>
<dbReference type="AlphaFoldDB" id="A0A150GIH7"/>
<evidence type="ECO:0000313" key="6">
    <source>
        <dbReference type="EMBL" id="KXZ49485.1"/>
    </source>
</evidence>
<dbReference type="GO" id="GO:0016787">
    <property type="term" value="F:hydrolase activity"/>
    <property type="evidence" value="ECO:0007669"/>
    <property type="project" value="UniProtKB-KW"/>
</dbReference>
<organism evidence="6 7">
    <name type="scientific">Gonium pectorale</name>
    <name type="common">Green alga</name>
    <dbReference type="NCBI Taxonomy" id="33097"/>
    <lineage>
        <taxon>Eukaryota</taxon>
        <taxon>Viridiplantae</taxon>
        <taxon>Chlorophyta</taxon>
        <taxon>core chlorophytes</taxon>
        <taxon>Chlorophyceae</taxon>
        <taxon>CS clade</taxon>
        <taxon>Chlamydomonadales</taxon>
        <taxon>Volvocaceae</taxon>
        <taxon>Gonium</taxon>
    </lineage>
</organism>
<dbReference type="OrthoDB" id="42344at2759"/>
<feature type="chain" id="PRO_5007562131" description="ATP-dependent RNA helicase HrpB C-terminal domain-containing protein" evidence="4">
    <location>
        <begin position="20"/>
        <end position="696"/>
    </location>
</feature>
<dbReference type="InterPro" id="IPR013689">
    <property type="entry name" value="RNA_helicase_ATP-dep_HrpB_C"/>
</dbReference>
<dbReference type="GO" id="GO:0004386">
    <property type="term" value="F:helicase activity"/>
    <property type="evidence" value="ECO:0007669"/>
    <property type="project" value="UniProtKB-KW"/>
</dbReference>
<feature type="region of interest" description="Disordered" evidence="3">
    <location>
        <begin position="451"/>
        <end position="483"/>
    </location>
</feature>
<reference evidence="7" key="1">
    <citation type="journal article" date="2016" name="Nat. Commun.">
        <title>The Gonium pectorale genome demonstrates co-option of cell cycle regulation during the evolution of multicellularity.</title>
        <authorList>
            <person name="Hanschen E.R."/>
            <person name="Marriage T.N."/>
            <person name="Ferris P.J."/>
            <person name="Hamaji T."/>
            <person name="Toyoda A."/>
            <person name="Fujiyama A."/>
            <person name="Neme R."/>
            <person name="Noguchi H."/>
            <person name="Minakuchi Y."/>
            <person name="Suzuki M."/>
            <person name="Kawai-Toyooka H."/>
            <person name="Smith D.R."/>
            <person name="Sparks H."/>
            <person name="Anderson J."/>
            <person name="Bakaric R."/>
            <person name="Luria V."/>
            <person name="Karger A."/>
            <person name="Kirschner M.W."/>
            <person name="Durand P.M."/>
            <person name="Michod R.E."/>
            <person name="Nozaki H."/>
            <person name="Olson B.J."/>
        </authorList>
    </citation>
    <scope>NUCLEOTIDE SEQUENCE [LARGE SCALE GENOMIC DNA]</scope>
    <source>
        <strain evidence="7">NIES-2863</strain>
    </source>
</reference>
<feature type="signal peptide" evidence="4">
    <location>
        <begin position="1"/>
        <end position="19"/>
    </location>
</feature>
<accession>A0A150GIH7</accession>
<evidence type="ECO:0000256" key="2">
    <source>
        <dbReference type="ARBA" id="ARBA00022806"/>
    </source>
</evidence>
<keyword evidence="7" id="KW-1185">Reference proteome</keyword>
<evidence type="ECO:0000313" key="7">
    <source>
        <dbReference type="Proteomes" id="UP000075714"/>
    </source>
</evidence>
<protein>
    <recommendedName>
        <fullName evidence="5">ATP-dependent RNA helicase HrpB C-terminal domain-containing protein</fullName>
    </recommendedName>
</protein>
<comment type="caution">
    <text evidence="6">The sequence shown here is derived from an EMBL/GenBank/DDBJ whole genome shotgun (WGS) entry which is preliminary data.</text>
</comment>
<proteinExistence type="predicted"/>
<name>A0A150GIH7_GONPE</name>